<comment type="caution">
    <text evidence="6">Lacks conserved residue(s) required for the propagation of feature annotation.</text>
</comment>
<proteinExistence type="inferred from homology"/>
<dbReference type="EMBL" id="JAADJZ010000006">
    <property type="protein sequence ID" value="KAF2874098.1"/>
    <property type="molecule type" value="Genomic_DNA"/>
</dbReference>
<evidence type="ECO:0000256" key="3">
    <source>
        <dbReference type="ARBA" id="ARBA00022786"/>
    </source>
</evidence>
<accession>A0A7C8MB66</accession>
<keyword evidence="10" id="KW-1185">Reference proteome</keyword>
<dbReference type="AlphaFoldDB" id="A0A7C8MB66"/>
<dbReference type="PROSITE" id="PS52048">
    <property type="entry name" value="UCH_DOMAIN"/>
    <property type="match status" value="1"/>
</dbReference>
<gene>
    <name evidence="9" type="ORF">BDV95DRAFT_487429</name>
</gene>
<feature type="domain" description="UCH catalytic" evidence="8">
    <location>
        <begin position="5"/>
        <end position="242"/>
    </location>
</feature>
<dbReference type="PANTHER" id="PTHR10589">
    <property type="entry name" value="UBIQUITIN CARBOXYL-TERMINAL HYDROLASE"/>
    <property type="match status" value="1"/>
</dbReference>
<dbReference type="Proteomes" id="UP000481861">
    <property type="component" value="Unassembled WGS sequence"/>
</dbReference>
<dbReference type="GO" id="GO:0006511">
    <property type="term" value="P:ubiquitin-dependent protein catabolic process"/>
    <property type="evidence" value="ECO:0007669"/>
    <property type="project" value="UniProtKB-UniRule"/>
</dbReference>
<evidence type="ECO:0000259" key="8">
    <source>
        <dbReference type="PROSITE" id="PS52048"/>
    </source>
</evidence>
<organism evidence="9 10">
    <name type="scientific">Massariosphaeria phaeospora</name>
    <dbReference type="NCBI Taxonomy" id="100035"/>
    <lineage>
        <taxon>Eukaryota</taxon>
        <taxon>Fungi</taxon>
        <taxon>Dikarya</taxon>
        <taxon>Ascomycota</taxon>
        <taxon>Pezizomycotina</taxon>
        <taxon>Dothideomycetes</taxon>
        <taxon>Pleosporomycetidae</taxon>
        <taxon>Pleosporales</taxon>
        <taxon>Pleosporales incertae sedis</taxon>
        <taxon>Massariosphaeria</taxon>
    </lineage>
</organism>
<sequence length="245" mass="26248">MGHKTFHVLENNPAVMNHLARTLGLSPALAFHDVYSLTDPDLLALIPRPVHALLVIMPLTPTWHAARTAEDQDRPQYEGSGDGEPVIWFKQTIGNACGSIGLVHCLLNGTAAQYVTPGSTLDQIRTDALPKKMGDRAKVLEESAEFERAHEEAAMLGDTPAPTLAGHEHMGQHFVAFVKGKDGHLYELEGAGGRKGPLDRGALKEDEDVLSPAALEMGLGGLMKIEAEAGGDLRFSATALAESFD</sequence>
<dbReference type="PRINTS" id="PR00707">
    <property type="entry name" value="UBCTHYDRLASE"/>
</dbReference>
<dbReference type="EC" id="3.4.19.12" evidence="7"/>
<keyword evidence="5 7" id="KW-0788">Thiol protease</keyword>
<keyword evidence="4 7" id="KW-0378">Hydrolase</keyword>
<evidence type="ECO:0000256" key="2">
    <source>
        <dbReference type="ARBA" id="ARBA00022670"/>
    </source>
</evidence>
<dbReference type="Gene3D" id="3.40.532.10">
    <property type="entry name" value="Peptidase C12, ubiquitin carboxyl-terminal hydrolase"/>
    <property type="match status" value="1"/>
</dbReference>
<dbReference type="GO" id="GO:0004843">
    <property type="term" value="F:cysteine-type deubiquitinase activity"/>
    <property type="evidence" value="ECO:0007669"/>
    <property type="project" value="UniProtKB-EC"/>
</dbReference>
<evidence type="ECO:0000313" key="10">
    <source>
        <dbReference type="Proteomes" id="UP000481861"/>
    </source>
</evidence>
<dbReference type="OrthoDB" id="427186at2759"/>
<keyword evidence="3 7" id="KW-0833">Ubl conjugation pathway</keyword>
<evidence type="ECO:0000256" key="6">
    <source>
        <dbReference type="PROSITE-ProRule" id="PRU01393"/>
    </source>
</evidence>
<evidence type="ECO:0000313" key="9">
    <source>
        <dbReference type="EMBL" id="KAF2874098.1"/>
    </source>
</evidence>
<keyword evidence="2 7" id="KW-0645">Protease</keyword>
<protein>
    <recommendedName>
        <fullName evidence="7">Ubiquitin carboxyl-terminal hydrolase</fullName>
        <ecNumber evidence="7">3.4.19.12</ecNumber>
    </recommendedName>
</protein>
<comment type="caution">
    <text evidence="9">The sequence shown here is derived from an EMBL/GenBank/DDBJ whole genome shotgun (WGS) entry which is preliminary data.</text>
</comment>
<dbReference type="CDD" id="cd09616">
    <property type="entry name" value="Peptidase_C12_UCH_L1_L3"/>
    <property type="match status" value="1"/>
</dbReference>
<name>A0A7C8MB66_9PLEO</name>
<dbReference type="InterPro" id="IPR038765">
    <property type="entry name" value="Papain-like_cys_pep_sf"/>
</dbReference>
<dbReference type="Pfam" id="PF01088">
    <property type="entry name" value="Peptidase_C12"/>
    <property type="match status" value="1"/>
</dbReference>
<comment type="similarity">
    <text evidence="6 7">Belongs to the peptidase C12 family.</text>
</comment>
<evidence type="ECO:0000256" key="5">
    <source>
        <dbReference type="ARBA" id="ARBA00022807"/>
    </source>
</evidence>
<evidence type="ECO:0000256" key="4">
    <source>
        <dbReference type="ARBA" id="ARBA00022801"/>
    </source>
</evidence>
<dbReference type="FunFam" id="3.40.532.10:FF:000008">
    <property type="entry name" value="Ubiquitin carboxyl-terminal hydrolase"/>
    <property type="match status" value="1"/>
</dbReference>
<evidence type="ECO:0000256" key="7">
    <source>
        <dbReference type="RuleBase" id="RU361215"/>
    </source>
</evidence>
<dbReference type="GO" id="GO:0016579">
    <property type="term" value="P:protein deubiquitination"/>
    <property type="evidence" value="ECO:0007669"/>
    <property type="project" value="TreeGrafter"/>
</dbReference>
<dbReference type="InterPro" id="IPR036959">
    <property type="entry name" value="Peptidase_C12_UCH_sf"/>
</dbReference>
<dbReference type="InterPro" id="IPR001578">
    <property type="entry name" value="Peptidase_C12_UCH"/>
</dbReference>
<dbReference type="GO" id="GO:0005737">
    <property type="term" value="C:cytoplasm"/>
    <property type="evidence" value="ECO:0007669"/>
    <property type="project" value="TreeGrafter"/>
</dbReference>
<dbReference type="PANTHER" id="PTHR10589:SF41">
    <property type="entry name" value="UBIQUITIN CARBOXYL-TERMINAL HYDROLASE"/>
    <property type="match status" value="1"/>
</dbReference>
<reference evidence="9 10" key="1">
    <citation type="submission" date="2020-01" db="EMBL/GenBank/DDBJ databases">
        <authorList>
            <consortium name="DOE Joint Genome Institute"/>
            <person name="Haridas S."/>
            <person name="Albert R."/>
            <person name="Binder M."/>
            <person name="Bloem J."/>
            <person name="Labutti K."/>
            <person name="Salamov A."/>
            <person name="Andreopoulos B."/>
            <person name="Baker S.E."/>
            <person name="Barry K."/>
            <person name="Bills G."/>
            <person name="Bluhm B.H."/>
            <person name="Cannon C."/>
            <person name="Castanera R."/>
            <person name="Culley D.E."/>
            <person name="Daum C."/>
            <person name="Ezra D."/>
            <person name="Gonzalez J.B."/>
            <person name="Henrissat B."/>
            <person name="Kuo A."/>
            <person name="Liang C."/>
            <person name="Lipzen A."/>
            <person name="Lutzoni F."/>
            <person name="Magnuson J."/>
            <person name="Mondo S."/>
            <person name="Nolan M."/>
            <person name="Ohm R."/>
            <person name="Pangilinan J."/>
            <person name="Park H.-J.H."/>
            <person name="Ramirez L."/>
            <person name="Alfaro M."/>
            <person name="Sun H."/>
            <person name="Tritt A."/>
            <person name="Yoshinaga Y."/>
            <person name="Zwiers L.-H.L."/>
            <person name="Turgeon B.G."/>
            <person name="Goodwin S.B."/>
            <person name="Spatafora J.W."/>
            <person name="Crous P.W."/>
            <person name="Grigoriev I.V."/>
        </authorList>
    </citation>
    <scope>NUCLEOTIDE SEQUENCE [LARGE SCALE GENOMIC DNA]</scope>
    <source>
        <strain evidence="9 10">CBS 611.86</strain>
    </source>
</reference>
<dbReference type="SUPFAM" id="SSF54001">
    <property type="entry name" value="Cysteine proteinases"/>
    <property type="match status" value="1"/>
</dbReference>
<comment type="catalytic activity">
    <reaction evidence="1 7">
        <text>Thiol-dependent hydrolysis of ester, thioester, amide, peptide and isopeptide bonds formed by the C-terminal Gly of ubiquitin (a 76-residue protein attached to proteins as an intracellular targeting signal).</text>
        <dbReference type="EC" id="3.4.19.12"/>
    </reaction>
</comment>
<evidence type="ECO:0000256" key="1">
    <source>
        <dbReference type="ARBA" id="ARBA00000707"/>
    </source>
</evidence>